<keyword evidence="3 5" id="KW-1133">Transmembrane helix</keyword>
<evidence type="ECO:0000256" key="4">
    <source>
        <dbReference type="ARBA" id="ARBA00023136"/>
    </source>
</evidence>
<proteinExistence type="predicted"/>
<feature type="transmembrane region" description="Helical" evidence="5">
    <location>
        <begin position="56"/>
        <end position="79"/>
    </location>
</feature>
<feature type="transmembrane region" description="Helical" evidence="5">
    <location>
        <begin position="296"/>
        <end position="315"/>
    </location>
</feature>
<dbReference type="RefSeq" id="WP_129890716.1">
    <property type="nucleotide sequence ID" value="NZ_CP035758.1"/>
</dbReference>
<dbReference type="Proteomes" id="UP000290365">
    <property type="component" value="Chromosome"/>
</dbReference>
<evidence type="ECO:0000256" key="3">
    <source>
        <dbReference type="ARBA" id="ARBA00022989"/>
    </source>
</evidence>
<dbReference type="OrthoDB" id="9762947at2"/>
<name>A0A4P6JWA1_KTERU</name>
<evidence type="ECO:0000256" key="2">
    <source>
        <dbReference type="ARBA" id="ARBA00022692"/>
    </source>
</evidence>
<accession>A0A4P6JWA1</accession>
<evidence type="ECO:0000259" key="6">
    <source>
        <dbReference type="Pfam" id="PF00324"/>
    </source>
</evidence>
<feature type="transmembrane region" description="Helical" evidence="5">
    <location>
        <begin position="445"/>
        <end position="464"/>
    </location>
</feature>
<protein>
    <submittedName>
        <fullName evidence="7">APC family permease</fullName>
    </submittedName>
</protein>
<dbReference type="GO" id="GO:0055085">
    <property type="term" value="P:transmembrane transport"/>
    <property type="evidence" value="ECO:0007669"/>
    <property type="project" value="InterPro"/>
</dbReference>
<dbReference type="AlphaFoldDB" id="A0A4P6JWA1"/>
<dbReference type="PANTHER" id="PTHR42770:SF11">
    <property type="entry name" value="INNER MEMBRANE TRANSPORT PROTEIN YBAT"/>
    <property type="match status" value="1"/>
</dbReference>
<dbReference type="KEGG" id="kbs:EPA93_28205"/>
<feature type="transmembrane region" description="Helical" evidence="5">
    <location>
        <begin position="28"/>
        <end position="50"/>
    </location>
</feature>
<keyword evidence="4 5" id="KW-0472">Membrane</keyword>
<feature type="transmembrane region" description="Helical" evidence="5">
    <location>
        <begin position="142"/>
        <end position="163"/>
    </location>
</feature>
<dbReference type="InterPro" id="IPR050367">
    <property type="entry name" value="APC_superfamily"/>
</dbReference>
<feature type="transmembrane region" description="Helical" evidence="5">
    <location>
        <begin position="252"/>
        <end position="276"/>
    </location>
</feature>
<feature type="transmembrane region" description="Helical" evidence="5">
    <location>
        <begin position="212"/>
        <end position="231"/>
    </location>
</feature>
<comment type="subcellular location">
    <subcellularLocation>
        <location evidence="1">Membrane</location>
        <topology evidence="1">Multi-pass membrane protein</topology>
    </subcellularLocation>
</comment>
<evidence type="ECO:0000313" key="7">
    <source>
        <dbReference type="EMBL" id="QBD79650.1"/>
    </source>
</evidence>
<sequence length="493" mass="52347">MSTTSSSDKASGTEQEKLRANTIGLPGVLFQSITTMAPASGLAFSLGAALPYAGAALPLAAVITLIIAVLIALNIGALAKHLPSAGGFFTYIGHTMGPQAGWMVGWLFDFAYLLIVPFQLLVLGPVADSFANQYLHLSFGPAGWAIWAVIFAIIIFGLTYFGIKVSADVGVILGAIEIVVFVVLSIWLIVAAGPHNSLAPFNPASSLQHGLGGWQGVLFGMIFVVLAFAGFESSAPLAEEAQDPRRTVPRAIVLAATGIGIFYVFCSYAGVVGWGVDNIAKYTGDLNGWTTLANRVWGPVSLIIPLAILNSALANSNAAVNAVTRVLYAMGRTKTLPAPLAHLNRYQTPDVAVILTMVIAVVFALLPGFLYDPNTGFALLGTIVGLPIIFVYLATCAAVPIYYLRERRDEFTVLRHIIVPVIPIIVLLIVLVFQFNPLPPAPLNMAGPIFVLWFVIGLVIVFLLSKNSPEALSRITKLHTDDVEEGEPAVAEA</sequence>
<feature type="transmembrane region" description="Helical" evidence="5">
    <location>
        <begin position="170"/>
        <end position="192"/>
    </location>
</feature>
<feature type="transmembrane region" description="Helical" evidence="5">
    <location>
        <begin position="351"/>
        <end position="371"/>
    </location>
</feature>
<feature type="domain" description="Amino acid permease/ SLC12A" evidence="6">
    <location>
        <begin position="27"/>
        <end position="464"/>
    </location>
</feature>
<feature type="transmembrane region" description="Helical" evidence="5">
    <location>
        <begin position="377"/>
        <end position="404"/>
    </location>
</feature>
<organism evidence="7 8">
    <name type="scientific">Ktedonosporobacter rubrisoli</name>
    <dbReference type="NCBI Taxonomy" id="2509675"/>
    <lineage>
        <taxon>Bacteria</taxon>
        <taxon>Bacillati</taxon>
        <taxon>Chloroflexota</taxon>
        <taxon>Ktedonobacteria</taxon>
        <taxon>Ktedonobacterales</taxon>
        <taxon>Ktedonosporobacteraceae</taxon>
        <taxon>Ktedonosporobacter</taxon>
    </lineage>
</organism>
<dbReference type="PIRSF" id="PIRSF006060">
    <property type="entry name" value="AA_transporter"/>
    <property type="match status" value="1"/>
</dbReference>
<dbReference type="GO" id="GO:0016020">
    <property type="term" value="C:membrane"/>
    <property type="evidence" value="ECO:0007669"/>
    <property type="project" value="UniProtKB-SubCell"/>
</dbReference>
<reference evidence="7 8" key="1">
    <citation type="submission" date="2019-01" db="EMBL/GenBank/DDBJ databases">
        <title>Ktedonosporobacter rubrisoli SCAWS-G2.</title>
        <authorList>
            <person name="Huang Y."/>
            <person name="Yan B."/>
        </authorList>
    </citation>
    <scope>NUCLEOTIDE SEQUENCE [LARGE SCALE GENOMIC DNA]</scope>
    <source>
        <strain evidence="7 8">SCAWS-G2</strain>
    </source>
</reference>
<evidence type="ECO:0000256" key="5">
    <source>
        <dbReference type="SAM" id="Phobius"/>
    </source>
</evidence>
<dbReference type="InterPro" id="IPR004841">
    <property type="entry name" value="AA-permease/SLC12A_dom"/>
</dbReference>
<evidence type="ECO:0000256" key="1">
    <source>
        <dbReference type="ARBA" id="ARBA00004141"/>
    </source>
</evidence>
<keyword evidence="8" id="KW-1185">Reference proteome</keyword>
<dbReference type="PANTHER" id="PTHR42770">
    <property type="entry name" value="AMINO ACID TRANSPORTER-RELATED"/>
    <property type="match status" value="1"/>
</dbReference>
<keyword evidence="2 5" id="KW-0812">Transmembrane</keyword>
<evidence type="ECO:0000313" key="8">
    <source>
        <dbReference type="Proteomes" id="UP000290365"/>
    </source>
</evidence>
<dbReference type="Gene3D" id="1.20.1740.10">
    <property type="entry name" value="Amino acid/polyamine transporter I"/>
    <property type="match status" value="1"/>
</dbReference>
<dbReference type="Pfam" id="PF00324">
    <property type="entry name" value="AA_permease"/>
    <property type="match status" value="1"/>
</dbReference>
<feature type="transmembrane region" description="Helical" evidence="5">
    <location>
        <begin position="416"/>
        <end position="433"/>
    </location>
</feature>
<gene>
    <name evidence="7" type="ORF">EPA93_28205</name>
</gene>
<feature type="transmembrane region" description="Helical" evidence="5">
    <location>
        <begin position="100"/>
        <end position="122"/>
    </location>
</feature>
<dbReference type="EMBL" id="CP035758">
    <property type="protein sequence ID" value="QBD79650.1"/>
    <property type="molecule type" value="Genomic_DNA"/>
</dbReference>